<keyword evidence="3" id="KW-1185">Reference proteome</keyword>
<feature type="compositionally biased region" description="Low complexity" evidence="1">
    <location>
        <begin position="171"/>
        <end position="187"/>
    </location>
</feature>
<dbReference type="EMBL" id="KL198046">
    <property type="protein sequence ID" value="KDQ13062.1"/>
    <property type="molecule type" value="Genomic_DNA"/>
</dbReference>
<name>A0A067MMF0_BOTB1</name>
<evidence type="ECO:0000313" key="3">
    <source>
        <dbReference type="Proteomes" id="UP000027195"/>
    </source>
</evidence>
<proteinExistence type="predicted"/>
<feature type="region of interest" description="Disordered" evidence="1">
    <location>
        <begin position="171"/>
        <end position="225"/>
    </location>
</feature>
<reference evidence="3" key="1">
    <citation type="journal article" date="2014" name="Proc. Natl. Acad. Sci. U.S.A.">
        <title>Extensive sampling of basidiomycete genomes demonstrates inadequacy of the white-rot/brown-rot paradigm for wood decay fungi.</title>
        <authorList>
            <person name="Riley R."/>
            <person name="Salamov A.A."/>
            <person name="Brown D.W."/>
            <person name="Nagy L.G."/>
            <person name="Floudas D."/>
            <person name="Held B.W."/>
            <person name="Levasseur A."/>
            <person name="Lombard V."/>
            <person name="Morin E."/>
            <person name="Otillar R."/>
            <person name="Lindquist E.A."/>
            <person name="Sun H."/>
            <person name="LaButti K.M."/>
            <person name="Schmutz J."/>
            <person name="Jabbour D."/>
            <person name="Luo H."/>
            <person name="Baker S.E."/>
            <person name="Pisabarro A.G."/>
            <person name="Walton J.D."/>
            <person name="Blanchette R.A."/>
            <person name="Henrissat B."/>
            <person name="Martin F."/>
            <person name="Cullen D."/>
            <person name="Hibbett D.S."/>
            <person name="Grigoriev I.V."/>
        </authorList>
    </citation>
    <scope>NUCLEOTIDE SEQUENCE [LARGE SCALE GENOMIC DNA]</scope>
    <source>
        <strain evidence="3">FD-172 SS1</strain>
    </source>
</reference>
<dbReference type="InParanoid" id="A0A067MMF0"/>
<dbReference type="AlphaFoldDB" id="A0A067MMF0"/>
<feature type="compositionally biased region" description="Polar residues" evidence="1">
    <location>
        <begin position="188"/>
        <end position="208"/>
    </location>
</feature>
<evidence type="ECO:0000256" key="1">
    <source>
        <dbReference type="SAM" id="MobiDB-lite"/>
    </source>
</evidence>
<organism evidence="2 3">
    <name type="scientific">Botryobasidium botryosum (strain FD-172 SS1)</name>
    <dbReference type="NCBI Taxonomy" id="930990"/>
    <lineage>
        <taxon>Eukaryota</taxon>
        <taxon>Fungi</taxon>
        <taxon>Dikarya</taxon>
        <taxon>Basidiomycota</taxon>
        <taxon>Agaricomycotina</taxon>
        <taxon>Agaricomycetes</taxon>
        <taxon>Cantharellales</taxon>
        <taxon>Botryobasidiaceae</taxon>
        <taxon>Botryobasidium</taxon>
    </lineage>
</organism>
<dbReference type="HOGENOM" id="CLU_436220_0_0_1"/>
<accession>A0A067MMF0</accession>
<gene>
    <name evidence="2" type="ORF">BOTBODRAFT_188822</name>
</gene>
<dbReference type="Proteomes" id="UP000027195">
    <property type="component" value="Unassembled WGS sequence"/>
</dbReference>
<evidence type="ECO:0000313" key="2">
    <source>
        <dbReference type="EMBL" id="KDQ13062.1"/>
    </source>
</evidence>
<dbReference type="STRING" id="930990.A0A067MMF0"/>
<protein>
    <submittedName>
        <fullName evidence="2">Uncharacterized protein</fullName>
    </submittedName>
</protein>
<dbReference type="OrthoDB" id="2107640at2759"/>
<sequence length="640" mass="71789">MSTYFFEDKLSRQKRQVVCRRWILQFRRLVCGSKDIIYALRSFDSLVRGQPYTRTTYETRTWGGLLDFDAHPGDCACQIRPVALHHIFLKFTEHPEETRANLDRTIEILEGVHDRALALHSELCDKGTLPRELGEGFDKKMMTFDDLYQTAGFGQWFNTLEVPWPYAAGTAPSSDSSSCTSEGGVSTKGSTDTSPGACSPTSAASHVISSPVSRPGGSSVDHTSSCARQLASTLQPSAGVPGSVVETDLSQLRELSGKLRALQNVRRDGPHATWNVDDWRFVVQFITYANMLARFKVTYLSADGAAFVSRLSPELAWEEHLARDGAALECRYKMGQAKCPCTKKEETWHVVEDELEKMRKWMSQASSSLVQSLCSKSVLASQKLHLFAYDTYRCGPRSIGVLPIFLTILPLRQYWFDVSLSLFFIHQYFDTHGYHINYFRAVPGRITIDGGGAWPSPTGARYHFETEYIDPSDLDAALHEPHVCFIANAMEGKPNTLEDLTRLISTESPVVKPHRDATCGRNKAIVAKMLETSIDDLIMTFFAQHCDYPFETTDPNSDKKTNGSEPLHSAFNAYGMSNWQAYREALAQGAQTIGSGYAGADLCVTEHIFYERPRRIMDLFEERTKNERKIVPPGFIPLDI</sequence>
<feature type="compositionally biased region" description="Low complexity" evidence="1">
    <location>
        <begin position="209"/>
        <end position="220"/>
    </location>
</feature>